<dbReference type="InterPro" id="IPR015917">
    <property type="entry name" value="Pept_C14A"/>
</dbReference>
<reference evidence="4 5" key="1">
    <citation type="journal article" date="2018" name="Gigascience">
        <title>Genomes of trombidid mites reveal novel predicted allergens and laterally-transferred genes associated with secondary metabolism.</title>
        <authorList>
            <person name="Dong X."/>
            <person name="Chaisiri K."/>
            <person name="Xia D."/>
            <person name="Armstrong S.D."/>
            <person name="Fang Y."/>
            <person name="Donnelly M.J."/>
            <person name="Kadowaki T."/>
            <person name="McGarry J.W."/>
            <person name="Darby A.C."/>
            <person name="Makepeace B.L."/>
        </authorList>
    </citation>
    <scope>NUCLEOTIDE SEQUENCE [LARGE SCALE GENOMIC DNA]</scope>
    <source>
        <strain evidence="4">UoL-UT</strain>
    </source>
</reference>
<dbReference type="STRING" id="299467.A0A443S243"/>
<dbReference type="Pfam" id="PF00656">
    <property type="entry name" value="Peptidase_C14"/>
    <property type="match status" value="1"/>
</dbReference>
<proteinExistence type="inferred from homology"/>
<evidence type="ECO:0000313" key="5">
    <source>
        <dbReference type="Proteomes" id="UP000288716"/>
    </source>
</evidence>
<dbReference type="PANTHER" id="PTHR10454">
    <property type="entry name" value="CASPASE"/>
    <property type="match status" value="1"/>
</dbReference>
<dbReference type="InterPro" id="IPR029030">
    <property type="entry name" value="Caspase-like_dom_sf"/>
</dbReference>
<dbReference type="InterPro" id="IPR011600">
    <property type="entry name" value="Pept_C14_caspase"/>
</dbReference>
<dbReference type="Proteomes" id="UP000288716">
    <property type="component" value="Unassembled WGS sequence"/>
</dbReference>
<gene>
    <name evidence="4" type="ORF">B4U80_14912</name>
</gene>
<dbReference type="GO" id="GO:0006508">
    <property type="term" value="P:proteolysis"/>
    <property type="evidence" value="ECO:0007669"/>
    <property type="project" value="InterPro"/>
</dbReference>
<evidence type="ECO:0000256" key="1">
    <source>
        <dbReference type="ARBA" id="ARBA00010134"/>
    </source>
</evidence>
<protein>
    <submittedName>
        <fullName evidence="4">Caspase-8-like protein</fullName>
    </submittedName>
</protein>
<dbReference type="PROSITE" id="PS50208">
    <property type="entry name" value="CASPASE_P20"/>
    <property type="match status" value="1"/>
</dbReference>
<keyword evidence="5" id="KW-1185">Reference proteome</keyword>
<comment type="similarity">
    <text evidence="1">Belongs to the peptidase C14A family.</text>
</comment>
<feature type="domain" description="Caspase family p20" evidence="3">
    <location>
        <begin position="57"/>
        <end position="125"/>
    </location>
</feature>
<dbReference type="InterPro" id="IPR001309">
    <property type="entry name" value="Pept_C14_p20"/>
</dbReference>
<organism evidence="4 5">
    <name type="scientific">Leptotrombidium deliense</name>
    <dbReference type="NCBI Taxonomy" id="299467"/>
    <lineage>
        <taxon>Eukaryota</taxon>
        <taxon>Metazoa</taxon>
        <taxon>Ecdysozoa</taxon>
        <taxon>Arthropoda</taxon>
        <taxon>Chelicerata</taxon>
        <taxon>Arachnida</taxon>
        <taxon>Acari</taxon>
        <taxon>Acariformes</taxon>
        <taxon>Trombidiformes</taxon>
        <taxon>Prostigmata</taxon>
        <taxon>Anystina</taxon>
        <taxon>Parasitengona</taxon>
        <taxon>Trombiculoidea</taxon>
        <taxon>Trombiculidae</taxon>
        <taxon>Leptotrombidium</taxon>
    </lineage>
</organism>
<feature type="non-terminal residue" evidence="4">
    <location>
        <position position="125"/>
    </location>
</feature>
<dbReference type="Gene3D" id="3.40.50.1460">
    <property type="match status" value="1"/>
</dbReference>
<feature type="compositionally biased region" description="Basic and acidic residues" evidence="2">
    <location>
        <begin position="47"/>
        <end position="60"/>
    </location>
</feature>
<evidence type="ECO:0000259" key="3">
    <source>
        <dbReference type="PROSITE" id="PS50208"/>
    </source>
</evidence>
<evidence type="ECO:0000256" key="2">
    <source>
        <dbReference type="SAM" id="MobiDB-lite"/>
    </source>
</evidence>
<dbReference type="GO" id="GO:0004197">
    <property type="term" value="F:cysteine-type endopeptidase activity"/>
    <property type="evidence" value="ECO:0007669"/>
    <property type="project" value="InterPro"/>
</dbReference>
<dbReference type="SUPFAM" id="SSF52129">
    <property type="entry name" value="Caspase-like"/>
    <property type="match status" value="1"/>
</dbReference>
<dbReference type="AlphaFoldDB" id="A0A443S243"/>
<feature type="region of interest" description="Disordered" evidence="2">
    <location>
        <begin position="31"/>
        <end position="60"/>
    </location>
</feature>
<comment type="caution">
    <text evidence="4">The sequence shown here is derived from an EMBL/GenBank/DDBJ whole genome shotgun (WGS) entry which is preliminary data.</text>
</comment>
<dbReference type="PANTHER" id="PTHR10454:SF210">
    <property type="entry name" value="CASPASE-2"/>
    <property type="match status" value="1"/>
</dbReference>
<dbReference type="EMBL" id="NCKV01011649">
    <property type="protein sequence ID" value="RWS21585.1"/>
    <property type="molecule type" value="Genomic_DNA"/>
</dbReference>
<dbReference type="InterPro" id="IPR002398">
    <property type="entry name" value="Pept_C14"/>
</dbReference>
<name>A0A443S243_9ACAR</name>
<accession>A0A443S243</accession>
<sequence>MDVVDQFIKTDTDNTPVKNTTVKVVNPQRPRFDPCIKTDGQSMSKPLENKSETRRCERKGTEKDVEAIESYFAEKGFNVDIYHDQPHDQIKQILNQYAVDKNDWRCFVCFILTHGSEDILYAQDE</sequence>
<dbReference type="VEuPathDB" id="VectorBase:LDEU010455"/>
<evidence type="ECO:0000313" key="4">
    <source>
        <dbReference type="EMBL" id="RWS21585.1"/>
    </source>
</evidence>
<dbReference type="OrthoDB" id="6114029at2759"/>
<dbReference type="PRINTS" id="PR00376">
    <property type="entry name" value="IL1BCENZYME"/>
</dbReference>